<protein>
    <recommendedName>
        <fullName evidence="1">MATH domain-containing protein</fullName>
    </recommendedName>
</protein>
<reference evidence="3" key="1">
    <citation type="journal article" date="2011" name="Nat. Genet.">
        <title>The Arabidopsis lyrata genome sequence and the basis of rapid genome size change.</title>
        <authorList>
            <person name="Hu T.T."/>
            <person name="Pattyn P."/>
            <person name="Bakker E.G."/>
            <person name="Cao J."/>
            <person name="Cheng J.-F."/>
            <person name="Clark R.M."/>
            <person name="Fahlgren N."/>
            <person name="Fawcett J.A."/>
            <person name="Grimwood J."/>
            <person name="Gundlach H."/>
            <person name="Haberer G."/>
            <person name="Hollister J.D."/>
            <person name="Ossowski S."/>
            <person name="Ottilar R.P."/>
            <person name="Salamov A.A."/>
            <person name="Schneeberger K."/>
            <person name="Spannagl M."/>
            <person name="Wang X."/>
            <person name="Yang L."/>
            <person name="Nasrallah M.E."/>
            <person name="Bergelson J."/>
            <person name="Carrington J.C."/>
            <person name="Gaut B.S."/>
            <person name="Schmutz J."/>
            <person name="Mayer K.F.X."/>
            <person name="Van de Peer Y."/>
            <person name="Grigoriev I.V."/>
            <person name="Nordborg M."/>
            <person name="Weigel D."/>
            <person name="Guo Y.-L."/>
        </authorList>
    </citation>
    <scope>NUCLEOTIDE SEQUENCE [LARGE SCALE GENOMIC DNA]</scope>
    <source>
        <strain evidence="3">cv. MN47</strain>
    </source>
</reference>
<evidence type="ECO:0000313" key="2">
    <source>
        <dbReference type="EMBL" id="EFH52030.1"/>
    </source>
</evidence>
<dbReference type="SUPFAM" id="SSF49599">
    <property type="entry name" value="TRAF domain-like"/>
    <property type="match status" value="1"/>
</dbReference>
<dbReference type="PANTHER" id="PTHR46162:SF58">
    <property type="entry name" value="TRAF-LIKE FAMILY PROTEIN"/>
    <property type="match status" value="1"/>
</dbReference>
<dbReference type="Gene3D" id="2.60.210.10">
    <property type="entry name" value="Apoptosis, Tumor Necrosis Factor Receptor Associated Protein 2, Chain A"/>
    <property type="match status" value="1"/>
</dbReference>
<dbReference type="eggNOG" id="KOG1987">
    <property type="taxonomic scope" value="Eukaryota"/>
</dbReference>
<dbReference type="PANTHER" id="PTHR46162">
    <property type="entry name" value="TRAF-LIKE FAMILY PROTEIN"/>
    <property type="match status" value="1"/>
</dbReference>
<proteinExistence type="predicted"/>
<evidence type="ECO:0000313" key="3">
    <source>
        <dbReference type="Proteomes" id="UP000008694"/>
    </source>
</evidence>
<dbReference type="PROSITE" id="PS50144">
    <property type="entry name" value="MATH"/>
    <property type="match status" value="1"/>
</dbReference>
<feature type="domain" description="MATH" evidence="1">
    <location>
        <begin position="1"/>
        <end position="109"/>
    </location>
</feature>
<dbReference type="AlphaFoldDB" id="D7LMW5"/>
<dbReference type="EMBL" id="GL348717">
    <property type="protein sequence ID" value="EFH52030.1"/>
    <property type="molecule type" value="Genomic_DNA"/>
</dbReference>
<dbReference type="InterPro" id="IPR002083">
    <property type="entry name" value="MATH/TRAF_dom"/>
</dbReference>
<name>D7LMW5_ARALL</name>
<dbReference type="CDD" id="cd00121">
    <property type="entry name" value="MATH"/>
    <property type="match status" value="1"/>
</dbReference>
<accession>D7LMW5</accession>
<gene>
    <name evidence="2" type="ORF">ARALYDRAFT_905799</name>
</gene>
<dbReference type="InterPro" id="IPR008974">
    <property type="entry name" value="TRAF-like"/>
</dbReference>
<dbReference type="Proteomes" id="UP000008694">
    <property type="component" value="Unassembled WGS sequence"/>
</dbReference>
<dbReference type="HOGENOM" id="CLU_2187536_0_0_1"/>
<sequence>MMELVNNGYYESLPFTVDGFNWTFKIYPNGNTDTTRGLVYCYVRIDNSSITDPSLDVYAAIKFFVYNNGISEYYIHTKVLNLRGSKKEKKNLRGSIHWYVRQMCILIGY</sequence>
<organism evidence="3">
    <name type="scientific">Arabidopsis lyrata subsp. lyrata</name>
    <name type="common">Lyre-leaved rock-cress</name>
    <dbReference type="NCBI Taxonomy" id="81972"/>
    <lineage>
        <taxon>Eukaryota</taxon>
        <taxon>Viridiplantae</taxon>
        <taxon>Streptophyta</taxon>
        <taxon>Embryophyta</taxon>
        <taxon>Tracheophyta</taxon>
        <taxon>Spermatophyta</taxon>
        <taxon>Magnoliopsida</taxon>
        <taxon>eudicotyledons</taxon>
        <taxon>Gunneridae</taxon>
        <taxon>Pentapetalae</taxon>
        <taxon>rosids</taxon>
        <taxon>malvids</taxon>
        <taxon>Brassicales</taxon>
        <taxon>Brassicaceae</taxon>
        <taxon>Camelineae</taxon>
        <taxon>Arabidopsis</taxon>
    </lineage>
</organism>
<dbReference type="Gramene" id="scaffold_501503.1">
    <property type="protein sequence ID" value="scaffold_501503.1"/>
    <property type="gene ID" value="scaffold_501503.1"/>
</dbReference>
<evidence type="ECO:0000259" key="1">
    <source>
        <dbReference type="PROSITE" id="PS50144"/>
    </source>
</evidence>
<dbReference type="Pfam" id="PF22486">
    <property type="entry name" value="MATH_2"/>
    <property type="match status" value="1"/>
</dbReference>
<keyword evidence="3" id="KW-1185">Reference proteome</keyword>